<dbReference type="Proteomes" id="UP000324767">
    <property type="component" value="Unassembled WGS sequence"/>
</dbReference>
<sequence>MKFSLDRACKAVHEGLHPHQPEEISQVAEPVMDHPDTHCEQSVTAIPGFSILSRLTILYPKGDDKRERMYTDASIQTDEQLLQQMVAALDTGRSEDNQSLQHTVAVLDADRSEDRQSLQYMISAPDADESEDNQLPQYPKS</sequence>
<evidence type="ECO:0000256" key="1">
    <source>
        <dbReference type="SAM" id="MobiDB-lite"/>
    </source>
</evidence>
<protein>
    <submittedName>
        <fullName evidence="2">Uncharacterized protein</fullName>
    </submittedName>
</protein>
<accession>A0A5M8PPG8</accession>
<organism evidence="2 3">
    <name type="scientific">Lasallia pustulata</name>
    <dbReference type="NCBI Taxonomy" id="136370"/>
    <lineage>
        <taxon>Eukaryota</taxon>
        <taxon>Fungi</taxon>
        <taxon>Dikarya</taxon>
        <taxon>Ascomycota</taxon>
        <taxon>Pezizomycotina</taxon>
        <taxon>Lecanoromycetes</taxon>
        <taxon>OSLEUM clade</taxon>
        <taxon>Umbilicariomycetidae</taxon>
        <taxon>Umbilicariales</taxon>
        <taxon>Umbilicariaceae</taxon>
        <taxon>Lasallia</taxon>
    </lineage>
</organism>
<evidence type="ECO:0000313" key="2">
    <source>
        <dbReference type="EMBL" id="KAA6410892.1"/>
    </source>
</evidence>
<proteinExistence type="predicted"/>
<dbReference type="EMBL" id="VXIT01000008">
    <property type="protein sequence ID" value="KAA6410892.1"/>
    <property type="molecule type" value="Genomic_DNA"/>
</dbReference>
<reference evidence="2 3" key="1">
    <citation type="submission" date="2019-09" db="EMBL/GenBank/DDBJ databases">
        <title>The hologenome of the rock-dwelling lichen Lasallia pustulata.</title>
        <authorList>
            <person name="Greshake Tzovaras B."/>
            <person name="Segers F."/>
            <person name="Bicker A."/>
            <person name="Dal Grande F."/>
            <person name="Otte J."/>
            <person name="Hankeln T."/>
            <person name="Schmitt I."/>
            <person name="Ebersberger I."/>
        </authorList>
    </citation>
    <scope>NUCLEOTIDE SEQUENCE [LARGE SCALE GENOMIC DNA]</scope>
    <source>
        <strain evidence="2">A1-1</strain>
    </source>
</reference>
<feature type="region of interest" description="Disordered" evidence="1">
    <location>
        <begin position="122"/>
        <end position="141"/>
    </location>
</feature>
<evidence type="ECO:0000313" key="3">
    <source>
        <dbReference type="Proteomes" id="UP000324767"/>
    </source>
</evidence>
<dbReference type="AlphaFoldDB" id="A0A5M8PPG8"/>
<gene>
    <name evidence="2" type="ORF">FRX48_05202</name>
</gene>
<comment type="caution">
    <text evidence="2">The sequence shown here is derived from an EMBL/GenBank/DDBJ whole genome shotgun (WGS) entry which is preliminary data.</text>
</comment>
<name>A0A5M8PPG8_9LECA</name>